<dbReference type="AlphaFoldDB" id="A0AAV1I239"/>
<keyword evidence="2" id="KW-1185">Reference proteome</keyword>
<dbReference type="EMBL" id="CAUYUE010000005">
    <property type="protein sequence ID" value="CAK0776351.1"/>
    <property type="molecule type" value="Genomic_DNA"/>
</dbReference>
<dbReference type="GO" id="GO:0008270">
    <property type="term" value="F:zinc ion binding"/>
    <property type="evidence" value="ECO:0007669"/>
    <property type="project" value="InterPro"/>
</dbReference>
<reference evidence="1 2" key="1">
    <citation type="submission" date="2023-10" db="EMBL/GenBank/DDBJ databases">
        <authorList>
            <person name="Maclean D."/>
            <person name="Macfadyen A."/>
        </authorList>
    </citation>
    <scope>NUCLEOTIDE SEQUENCE [LARGE SCALE GENOMIC DNA]</scope>
</reference>
<evidence type="ECO:0000313" key="2">
    <source>
        <dbReference type="Proteomes" id="UP001314263"/>
    </source>
</evidence>
<comment type="caution">
    <text evidence="1">The sequence shown here is derived from an EMBL/GenBank/DDBJ whole genome shotgun (WGS) entry which is preliminary data.</text>
</comment>
<dbReference type="Pfam" id="PF01844">
    <property type="entry name" value="HNH"/>
    <property type="match status" value="1"/>
</dbReference>
<name>A0AAV1I239_9CHLO</name>
<dbReference type="Gene3D" id="1.10.30.50">
    <property type="match status" value="1"/>
</dbReference>
<proteinExistence type="predicted"/>
<dbReference type="InterPro" id="IPR003615">
    <property type="entry name" value="HNH_nuc"/>
</dbReference>
<dbReference type="Proteomes" id="UP001314263">
    <property type="component" value="Unassembled WGS sequence"/>
</dbReference>
<dbReference type="InterPro" id="IPR002711">
    <property type="entry name" value="HNH"/>
</dbReference>
<sequence>MGWMTSLKRSSIIYQISKSLSSVKLPIAQVKADDNFIRSCLLNNDGKCEYCENQSAETMDHFRPLVIKSAPSGYCNDAWNLIPACYQCNSSKGNRFFQDWLMSDAKLNPVRSNPELRAKILTKFHIYDKIFEKRHQKVVVDPTWFKSVEHDVKLFLEGLQTKLQAQQKIIAISNSFDVAEEVPKRSSTKKGTRATAVPIKTTTTIPAKSRNKVQIKIPSTRRVAVPIVVPSTPKSPDKEQVSSSGQRPGTRSNPHIVQMVTRSRVAST</sequence>
<dbReference type="GO" id="GO:0004519">
    <property type="term" value="F:endonuclease activity"/>
    <property type="evidence" value="ECO:0007669"/>
    <property type="project" value="InterPro"/>
</dbReference>
<evidence type="ECO:0000313" key="1">
    <source>
        <dbReference type="EMBL" id="CAK0776351.1"/>
    </source>
</evidence>
<protein>
    <submittedName>
        <fullName evidence="1">Uncharacterized protein</fullName>
    </submittedName>
</protein>
<accession>A0AAV1I239</accession>
<dbReference type="GO" id="GO:0003676">
    <property type="term" value="F:nucleic acid binding"/>
    <property type="evidence" value="ECO:0007669"/>
    <property type="project" value="InterPro"/>
</dbReference>
<gene>
    <name evidence="1" type="ORF">CVIRNUC_004368</name>
</gene>
<dbReference type="CDD" id="cd00085">
    <property type="entry name" value="HNHc"/>
    <property type="match status" value="1"/>
</dbReference>
<organism evidence="1 2">
    <name type="scientific">Coccomyxa viridis</name>
    <dbReference type="NCBI Taxonomy" id="1274662"/>
    <lineage>
        <taxon>Eukaryota</taxon>
        <taxon>Viridiplantae</taxon>
        <taxon>Chlorophyta</taxon>
        <taxon>core chlorophytes</taxon>
        <taxon>Trebouxiophyceae</taxon>
        <taxon>Trebouxiophyceae incertae sedis</taxon>
        <taxon>Coccomyxaceae</taxon>
        <taxon>Coccomyxa</taxon>
    </lineage>
</organism>